<gene>
    <name evidence="9" type="ORF">ABIA69_004138</name>
</gene>
<dbReference type="EC" id="2.7.13.3" evidence="2"/>
<evidence type="ECO:0000313" key="10">
    <source>
        <dbReference type="Proteomes" id="UP001549363"/>
    </source>
</evidence>
<comment type="catalytic activity">
    <reaction evidence="1">
        <text>ATP + protein L-histidine = ADP + protein N-phospho-L-histidine.</text>
        <dbReference type="EC" id="2.7.13.3"/>
    </reaction>
</comment>
<keyword evidence="4 9" id="KW-0418">Kinase</keyword>
<name>A0ABV2PPQ3_9BACI</name>
<organism evidence="9 10">
    <name type="scientific">Lysinibacillus parviboronicapiens</name>
    <dbReference type="NCBI Taxonomy" id="436516"/>
    <lineage>
        <taxon>Bacteria</taxon>
        <taxon>Bacillati</taxon>
        <taxon>Bacillota</taxon>
        <taxon>Bacilli</taxon>
        <taxon>Bacillales</taxon>
        <taxon>Bacillaceae</taxon>
        <taxon>Lysinibacillus</taxon>
    </lineage>
</organism>
<dbReference type="InterPro" id="IPR029016">
    <property type="entry name" value="GAF-like_dom_sf"/>
</dbReference>
<dbReference type="PANTHER" id="PTHR24421:SF40">
    <property type="entry name" value="SENSOR HISTIDINE KINASE YHCY"/>
    <property type="match status" value="1"/>
</dbReference>
<dbReference type="CDD" id="cd16917">
    <property type="entry name" value="HATPase_UhpB-NarQ-NarX-like"/>
    <property type="match status" value="1"/>
</dbReference>
<keyword evidence="10" id="KW-1185">Reference proteome</keyword>
<accession>A0ABV2PPQ3</accession>
<evidence type="ECO:0000256" key="1">
    <source>
        <dbReference type="ARBA" id="ARBA00000085"/>
    </source>
</evidence>
<dbReference type="Gene3D" id="1.20.5.1930">
    <property type="match status" value="1"/>
</dbReference>
<dbReference type="GO" id="GO:0004673">
    <property type="term" value="F:protein histidine kinase activity"/>
    <property type="evidence" value="ECO:0007669"/>
    <property type="project" value="UniProtKB-EC"/>
</dbReference>
<dbReference type="Gene3D" id="3.30.450.40">
    <property type="match status" value="1"/>
</dbReference>
<dbReference type="Pfam" id="PF13185">
    <property type="entry name" value="GAF_2"/>
    <property type="match status" value="1"/>
</dbReference>
<dbReference type="InterPro" id="IPR011712">
    <property type="entry name" value="Sig_transdc_His_kin_sub3_dim/P"/>
</dbReference>
<evidence type="ECO:0000259" key="8">
    <source>
        <dbReference type="Pfam" id="PF13185"/>
    </source>
</evidence>
<evidence type="ECO:0000256" key="3">
    <source>
        <dbReference type="ARBA" id="ARBA00022679"/>
    </source>
</evidence>
<evidence type="ECO:0000313" key="9">
    <source>
        <dbReference type="EMBL" id="MET4562947.1"/>
    </source>
</evidence>
<dbReference type="InterPro" id="IPR036890">
    <property type="entry name" value="HATPase_C_sf"/>
</dbReference>
<evidence type="ECO:0000256" key="2">
    <source>
        <dbReference type="ARBA" id="ARBA00012438"/>
    </source>
</evidence>
<dbReference type="Pfam" id="PF02518">
    <property type="entry name" value="HATPase_c"/>
    <property type="match status" value="1"/>
</dbReference>
<dbReference type="PANTHER" id="PTHR24421">
    <property type="entry name" value="NITRATE/NITRITE SENSOR PROTEIN NARX-RELATED"/>
    <property type="match status" value="1"/>
</dbReference>
<dbReference type="InterPro" id="IPR003594">
    <property type="entry name" value="HATPase_dom"/>
</dbReference>
<dbReference type="Gene3D" id="3.30.565.10">
    <property type="entry name" value="Histidine kinase-like ATPase, C-terminal domain"/>
    <property type="match status" value="1"/>
</dbReference>
<feature type="domain" description="Signal transduction histidine kinase subgroup 3 dimerisation and phosphoacceptor" evidence="7">
    <location>
        <begin position="207"/>
        <end position="272"/>
    </location>
</feature>
<feature type="domain" description="Histidine kinase/HSP90-like ATPase" evidence="6">
    <location>
        <begin position="306"/>
        <end position="395"/>
    </location>
</feature>
<evidence type="ECO:0000259" key="7">
    <source>
        <dbReference type="Pfam" id="PF07730"/>
    </source>
</evidence>
<proteinExistence type="predicted"/>
<evidence type="ECO:0000256" key="4">
    <source>
        <dbReference type="ARBA" id="ARBA00022777"/>
    </source>
</evidence>
<reference evidence="9 10" key="1">
    <citation type="submission" date="2024-06" db="EMBL/GenBank/DDBJ databases">
        <title>Sorghum-associated microbial communities from plants grown in Nebraska, USA.</title>
        <authorList>
            <person name="Schachtman D."/>
        </authorList>
    </citation>
    <scope>NUCLEOTIDE SEQUENCE [LARGE SCALE GENOMIC DNA]</scope>
    <source>
        <strain evidence="9 10">736</strain>
    </source>
</reference>
<evidence type="ECO:0000256" key="5">
    <source>
        <dbReference type="ARBA" id="ARBA00023012"/>
    </source>
</evidence>
<dbReference type="InterPro" id="IPR003018">
    <property type="entry name" value="GAF"/>
</dbReference>
<feature type="domain" description="GAF" evidence="8">
    <location>
        <begin position="48"/>
        <end position="190"/>
    </location>
</feature>
<keyword evidence="5" id="KW-0902">Two-component regulatory system</keyword>
<dbReference type="Pfam" id="PF07730">
    <property type="entry name" value="HisKA_3"/>
    <property type="match status" value="1"/>
</dbReference>
<dbReference type="EMBL" id="JBEPSB010000027">
    <property type="protein sequence ID" value="MET4562947.1"/>
    <property type="molecule type" value="Genomic_DNA"/>
</dbReference>
<dbReference type="Proteomes" id="UP001549363">
    <property type="component" value="Unassembled WGS sequence"/>
</dbReference>
<dbReference type="SUPFAM" id="SSF55781">
    <property type="entry name" value="GAF domain-like"/>
    <property type="match status" value="1"/>
</dbReference>
<dbReference type="SUPFAM" id="SSF55874">
    <property type="entry name" value="ATPase domain of HSP90 chaperone/DNA topoisomerase II/histidine kinase"/>
    <property type="match status" value="1"/>
</dbReference>
<protein>
    <recommendedName>
        <fullName evidence="2">histidine kinase</fullName>
        <ecNumber evidence="2">2.7.13.3</ecNumber>
    </recommendedName>
</protein>
<keyword evidence="3 9" id="KW-0808">Transferase</keyword>
<evidence type="ECO:0000259" key="6">
    <source>
        <dbReference type="Pfam" id="PF02518"/>
    </source>
</evidence>
<dbReference type="InterPro" id="IPR050482">
    <property type="entry name" value="Sensor_HK_TwoCompSys"/>
</dbReference>
<comment type="caution">
    <text evidence="9">The sequence shown here is derived from an EMBL/GenBank/DDBJ whole genome shotgun (WGS) entry which is preliminary data.</text>
</comment>
<sequence length="396" mass="44380">MAETDATDLEMLSLKLVMPKRRGVVVRENEHSNISILKEIAELLNEETEIVTMLKGALVKFLNGTNFETGWIFFIDAKGRPELVVHENLPEALKYNNCHYLKKGGCWCVSRYRNEELKKASNIIECQRIESAIAADVGDHAGITHHATVPLQSGQERFGVLNVASKDTVRFSEEELALLESVAFQMGSAIKRILLTKQEQEMALVKERNRLARDLHDSVNQLLFSVTLTARAGIEMSNDCDVKETFKEIQHLTQDALTEMRALIWQLRPKGLENGLLEAIKVYAEMLGLKLQITVSGVLQFPSRIEETLFRVAQEALNNVRRHAGVLEAALYITVTATDILLVIRDEGRGFVIDKNARLLSMGLQSIKDRAKSVGGTADWVSEIGKGTELLIRLPY</sequence>